<proteinExistence type="predicted"/>
<protein>
    <submittedName>
        <fullName evidence="2">Type 4a pilus biogenesis protein PilO</fullName>
    </submittedName>
</protein>
<organism evidence="2 3">
    <name type="scientific">Natronomicrosphaera hydrolytica</name>
    <dbReference type="NCBI Taxonomy" id="3242702"/>
    <lineage>
        <taxon>Bacteria</taxon>
        <taxon>Pseudomonadati</taxon>
        <taxon>Planctomycetota</taxon>
        <taxon>Phycisphaerae</taxon>
        <taxon>Phycisphaerales</taxon>
        <taxon>Phycisphaeraceae</taxon>
        <taxon>Natronomicrosphaera</taxon>
    </lineage>
</organism>
<feature type="transmembrane region" description="Helical" evidence="1">
    <location>
        <begin position="12"/>
        <end position="30"/>
    </location>
</feature>
<accession>A0ABV4UAT8</accession>
<dbReference type="InterPro" id="IPR014717">
    <property type="entry name" value="Transl_elong_EF1B/ribsomal_bS6"/>
</dbReference>
<sequence>MPVDKRDLKLLGLSAGVMLLLVAVLWLPGAMERRELSQRIDDAKQRLAGELADVQLLHPLGEQVVQLHAAIDEAPHHVPAHDELDHLLRRLTEALDAFDLQQQEIVTERTRRYDDHGVSTVSMRFEGGFPATYGVLQQIESMPRLVRLDRVSFEPASSDIGGALRVQVQLSSFFTD</sequence>
<evidence type="ECO:0000313" key="3">
    <source>
        <dbReference type="Proteomes" id="UP001575105"/>
    </source>
</evidence>
<keyword evidence="1" id="KW-0472">Membrane</keyword>
<dbReference type="Gene3D" id="3.30.70.60">
    <property type="match status" value="1"/>
</dbReference>
<evidence type="ECO:0000256" key="1">
    <source>
        <dbReference type="SAM" id="Phobius"/>
    </source>
</evidence>
<name>A0ABV4UAT8_9BACT</name>
<evidence type="ECO:0000313" key="2">
    <source>
        <dbReference type="EMBL" id="MFA9480198.1"/>
    </source>
</evidence>
<dbReference type="RefSeq" id="WP_425347122.1">
    <property type="nucleotide sequence ID" value="NZ_JBGUBD010000017.1"/>
</dbReference>
<keyword evidence="1" id="KW-1133">Transmembrane helix</keyword>
<dbReference type="EMBL" id="JBGUBD010000017">
    <property type="protein sequence ID" value="MFA9480198.1"/>
    <property type="molecule type" value="Genomic_DNA"/>
</dbReference>
<comment type="caution">
    <text evidence="2">The sequence shown here is derived from an EMBL/GenBank/DDBJ whole genome shotgun (WGS) entry which is preliminary data.</text>
</comment>
<keyword evidence="1" id="KW-0812">Transmembrane</keyword>
<gene>
    <name evidence="2" type="primary">pilO</name>
    <name evidence="2" type="ORF">ACERK3_18145</name>
</gene>
<dbReference type="InterPro" id="IPR007445">
    <property type="entry name" value="PilO"/>
</dbReference>
<keyword evidence="3" id="KW-1185">Reference proteome</keyword>
<reference evidence="2 3" key="1">
    <citation type="submission" date="2024-08" db="EMBL/GenBank/DDBJ databases">
        <title>Whole-genome sequencing of halo(alkali)philic microorganisms from hypersaline lakes.</title>
        <authorList>
            <person name="Sorokin D.Y."/>
            <person name="Merkel A.Y."/>
            <person name="Messina E."/>
            <person name="Yakimov M."/>
        </authorList>
    </citation>
    <scope>NUCLEOTIDE SEQUENCE [LARGE SCALE GENOMIC DNA]</scope>
    <source>
        <strain evidence="2 3">AB-hyl4</strain>
    </source>
</reference>
<dbReference type="Pfam" id="PF04350">
    <property type="entry name" value="PilO"/>
    <property type="match status" value="1"/>
</dbReference>
<dbReference type="Proteomes" id="UP001575105">
    <property type="component" value="Unassembled WGS sequence"/>
</dbReference>